<comment type="caution">
    <text evidence="4">The sequence shown here is derived from an EMBL/GenBank/DDBJ whole genome shotgun (WGS) entry which is preliminary data.</text>
</comment>
<keyword evidence="5" id="KW-1185">Reference proteome</keyword>
<dbReference type="GO" id="GO:0046856">
    <property type="term" value="P:phosphatidylinositol dephosphorylation"/>
    <property type="evidence" value="ECO:0007669"/>
    <property type="project" value="InterPro"/>
</dbReference>
<evidence type="ECO:0000256" key="2">
    <source>
        <dbReference type="SAM" id="Phobius"/>
    </source>
</evidence>
<keyword evidence="2" id="KW-0472">Membrane</keyword>
<feature type="region of interest" description="Disordered" evidence="1">
    <location>
        <begin position="1"/>
        <end position="22"/>
    </location>
</feature>
<protein>
    <recommendedName>
        <fullName evidence="3">Inositol polyphosphate-related phosphatase domain-containing protein</fullName>
    </recommendedName>
</protein>
<organism evidence="4 5">
    <name type="scientific">Gnomoniopsis smithogilvyi</name>
    <dbReference type="NCBI Taxonomy" id="1191159"/>
    <lineage>
        <taxon>Eukaryota</taxon>
        <taxon>Fungi</taxon>
        <taxon>Dikarya</taxon>
        <taxon>Ascomycota</taxon>
        <taxon>Pezizomycotina</taxon>
        <taxon>Sordariomycetes</taxon>
        <taxon>Sordariomycetidae</taxon>
        <taxon>Diaporthales</taxon>
        <taxon>Gnomoniaceae</taxon>
        <taxon>Gnomoniopsis</taxon>
    </lineage>
</organism>
<name>A0A9W8YM92_9PEZI</name>
<evidence type="ECO:0000313" key="4">
    <source>
        <dbReference type="EMBL" id="KAJ4386255.1"/>
    </source>
</evidence>
<keyword evidence="2" id="KW-0812">Transmembrane</keyword>
<evidence type="ECO:0000313" key="5">
    <source>
        <dbReference type="Proteomes" id="UP001140453"/>
    </source>
</evidence>
<dbReference type="AlphaFoldDB" id="A0A9W8YM92"/>
<evidence type="ECO:0000259" key="3">
    <source>
        <dbReference type="SMART" id="SM00128"/>
    </source>
</evidence>
<dbReference type="OrthoDB" id="62798at2759"/>
<evidence type="ECO:0000256" key="1">
    <source>
        <dbReference type="SAM" id="MobiDB-lite"/>
    </source>
</evidence>
<dbReference type="InterPro" id="IPR046985">
    <property type="entry name" value="IP5"/>
</dbReference>
<feature type="region of interest" description="Disordered" evidence="1">
    <location>
        <begin position="320"/>
        <end position="346"/>
    </location>
</feature>
<feature type="domain" description="Inositol polyphosphate-related phosphatase" evidence="3">
    <location>
        <begin position="59"/>
        <end position="549"/>
    </location>
</feature>
<accession>A0A9W8YM92</accession>
<feature type="compositionally biased region" description="Acidic residues" evidence="1">
    <location>
        <begin position="337"/>
        <end position="346"/>
    </location>
</feature>
<keyword evidence="2" id="KW-1133">Transmembrane helix</keyword>
<dbReference type="PANTHER" id="PTHR11200:SF286">
    <property type="entry name" value="5-PHOSPHATASE, PUTATIVE (AFU_ORTHOLOGUE AFUA_5G07600)-RELATED"/>
    <property type="match status" value="1"/>
</dbReference>
<dbReference type="InterPro" id="IPR000300">
    <property type="entry name" value="IPPc"/>
</dbReference>
<dbReference type="SUPFAM" id="SSF56219">
    <property type="entry name" value="DNase I-like"/>
    <property type="match status" value="1"/>
</dbReference>
<dbReference type="SMART" id="SM00128">
    <property type="entry name" value="IPPc"/>
    <property type="match status" value="1"/>
</dbReference>
<dbReference type="Gene3D" id="3.60.10.10">
    <property type="entry name" value="Endonuclease/exonuclease/phosphatase"/>
    <property type="match status" value="1"/>
</dbReference>
<reference evidence="4" key="1">
    <citation type="submission" date="2022-10" db="EMBL/GenBank/DDBJ databases">
        <title>Tapping the CABI collections for fungal endophytes: first genome assemblies for Collariella, Neodidymelliopsis, Ascochyta clinopodiicola, Didymella pomorum, Didymosphaeria variabile, Neocosmospora piperis and Neocucurbitaria cava.</title>
        <authorList>
            <person name="Hill R."/>
        </authorList>
    </citation>
    <scope>NUCLEOTIDE SEQUENCE</scope>
    <source>
        <strain evidence="4">IMI 355082</strain>
    </source>
</reference>
<dbReference type="EMBL" id="JAPEVB010000006">
    <property type="protein sequence ID" value="KAJ4386255.1"/>
    <property type="molecule type" value="Genomic_DNA"/>
</dbReference>
<proteinExistence type="predicted"/>
<feature type="compositionally biased region" description="Low complexity" evidence="1">
    <location>
        <begin position="322"/>
        <end position="332"/>
    </location>
</feature>
<gene>
    <name evidence="4" type="ORF">N0V93_009148</name>
</gene>
<dbReference type="Pfam" id="PF22669">
    <property type="entry name" value="Exo_endo_phos2"/>
    <property type="match status" value="2"/>
</dbReference>
<sequence>MASAAGDLRASTTALPSARGTPAPLEVAAQVGLLDPPRRRSLLTPPPTPFVDCSRMTAPALDVFVLTFNCGKDAVDANVFARHLRGALLQRGKAAGLSRSGEVDDEREYGGDGVREAHQEDNVLPDLVVFSLQEIAPLSYGYLGGQFLNNYFNPFAEALNMAALEISSDQQQSANRPALQRSKSTLSTIFRRRPDYPYKLMEARNVGMTAIMLFARKPDAIHHVQVAECAFGIANMGNKGAIALRVMYSGDGVEDDREDGQNRIAEVTFVATHLAAMEYNLRRRNANWASICSSCLFEDPTKTIPEEYRFSEPGAKNIVEASTHSSSTSSNSKQTDGGEDIPPETEDERNALLERRLNHLSLPEEYARHMQEISIFKPSSHLFVAGDLNYRISTTTPSALARFPTLKTYPEFLDRDQLTQEKNAGRTLHGLSEAPIHFPPTYKIKHLSREKVSDAINKEAFDKAVEEGREDEVIPWKWASHRWPGWCDRILFLDTPAWIKRQYDDGDNGGSSKPVPSILVHAYDSLPTMITSDHQPVYLRASVPLLLPEELDGQPTDEDLDDPRARLPIPIDSGAFARRATARRREIVTGMTALFFSTKEGAIVIAVVTVVGFWSYWLLRNQGIF</sequence>
<dbReference type="GO" id="GO:0004439">
    <property type="term" value="F:phosphatidylinositol-4,5-bisphosphate 5-phosphatase activity"/>
    <property type="evidence" value="ECO:0007669"/>
    <property type="project" value="TreeGrafter"/>
</dbReference>
<feature type="transmembrane region" description="Helical" evidence="2">
    <location>
        <begin position="601"/>
        <end position="619"/>
    </location>
</feature>
<dbReference type="Proteomes" id="UP001140453">
    <property type="component" value="Unassembled WGS sequence"/>
</dbReference>
<dbReference type="PANTHER" id="PTHR11200">
    <property type="entry name" value="INOSITOL 5-PHOSPHATASE"/>
    <property type="match status" value="1"/>
</dbReference>
<dbReference type="InterPro" id="IPR036691">
    <property type="entry name" value="Endo/exonu/phosph_ase_sf"/>
</dbReference>